<evidence type="ECO:0000256" key="3">
    <source>
        <dbReference type="ARBA" id="ARBA00011918"/>
    </source>
</evidence>
<evidence type="ECO:0000256" key="8">
    <source>
        <dbReference type="ARBA" id="ARBA00049348"/>
    </source>
</evidence>
<comment type="caution">
    <text evidence="11">The sequence shown here is derived from an EMBL/GenBank/DDBJ whole genome shotgun (WGS) entry which is preliminary data.</text>
</comment>
<dbReference type="PANTHER" id="PTHR10815">
    <property type="entry name" value="METHYLATED-DNA--PROTEIN-CYSTEINE METHYLTRANSFERASE"/>
    <property type="match status" value="1"/>
</dbReference>
<evidence type="ECO:0000256" key="9">
    <source>
        <dbReference type="SAM" id="MobiDB-lite"/>
    </source>
</evidence>
<dbReference type="SUPFAM" id="SSF46767">
    <property type="entry name" value="Methylated DNA-protein cysteine methyltransferase, C-terminal domain"/>
    <property type="match status" value="1"/>
</dbReference>
<keyword evidence="7" id="KW-0234">DNA repair</keyword>
<dbReference type="FunFam" id="1.10.10.10:FF:000214">
    <property type="entry name" value="Methylated-DNA--protein-cysteine methyltransferase"/>
    <property type="match status" value="1"/>
</dbReference>
<dbReference type="Pfam" id="PF01035">
    <property type="entry name" value="DNA_binding_1"/>
    <property type="match status" value="1"/>
</dbReference>
<evidence type="ECO:0000256" key="4">
    <source>
        <dbReference type="ARBA" id="ARBA00022603"/>
    </source>
</evidence>
<dbReference type="InterPro" id="IPR036388">
    <property type="entry name" value="WH-like_DNA-bd_sf"/>
</dbReference>
<keyword evidence="12" id="KW-1185">Reference proteome</keyword>
<evidence type="ECO:0000256" key="5">
    <source>
        <dbReference type="ARBA" id="ARBA00022679"/>
    </source>
</evidence>
<organism evidence="11 12">
    <name type="scientific">Parapusillimonas granuli</name>
    <dbReference type="NCBI Taxonomy" id="380911"/>
    <lineage>
        <taxon>Bacteria</taxon>
        <taxon>Pseudomonadati</taxon>
        <taxon>Pseudomonadota</taxon>
        <taxon>Betaproteobacteria</taxon>
        <taxon>Burkholderiales</taxon>
        <taxon>Alcaligenaceae</taxon>
        <taxon>Parapusillimonas</taxon>
    </lineage>
</organism>
<dbReference type="PANTHER" id="PTHR10815:SF13">
    <property type="entry name" value="METHYLATED-DNA--PROTEIN-CYSTEINE METHYLTRANSFERASE"/>
    <property type="match status" value="1"/>
</dbReference>
<gene>
    <name evidence="11" type="ORF">H0A72_14680</name>
</gene>
<feature type="region of interest" description="Disordered" evidence="9">
    <location>
        <begin position="1"/>
        <end position="38"/>
    </location>
</feature>
<evidence type="ECO:0000259" key="10">
    <source>
        <dbReference type="Pfam" id="PF01035"/>
    </source>
</evidence>
<comment type="similarity">
    <text evidence="2">Belongs to the MGMT family.</text>
</comment>
<protein>
    <recommendedName>
        <fullName evidence="3">methylated-DNA--[protein]-cysteine S-methyltransferase</fullName>
        <ecNumber evidence="3">2.1.1.63</ecNumber>
    </recommendedName>
</protein>
<evidence type="ECO:0000256" key="1">
    <source>
        <dbReference type="ARBA" id="ARBA00001286"/>
    </source>
</evidence>
<proteinExistence type="inferred from homology"/>
<evidence type="ECO:0000313" key="11">
    <source>
        <dbReference type="EMBL" id="NYT50563.1"/>
    </source>
</evidence>
<evidence type="ECO:0000313" key="12">
    <source>
        <dbReference type="Proteomes" id="UP000559809"/>
    </source>
</evidence>
<dbReference type="Gene3D" id="1.10.10.10">
    <property type="entry name" value="Winged helix-like DNA-binding domain superfamily/Winged helix DNA-binding domain"/>
    <property type="match status" value="1"/>
</dbReference>
<sequence>MAGRPIKSIRVGTRQGGLRLDDEAPEGSVPPEGDAAVPRPAIPPGAELLLMQDDTPAEAIALFRAAMAELGEYFSGQRRVFGIPLKLEGSAFQQAVWRALLAIPYGSHVSYSDVAVAAGMSARHVRAVGSAVGRNPVSIIVPCHRVLSSAGTLNGYTGGLDRKYALLRLEGVLGPVDAKKQASPAPASGGVRAPNP</sequence>
<dbReference type="InterPro" id="IPR036631">
    <property type="entry name" value="MGMT_N_sf"/>
</dbReference>
<dbReference type="InterPro" id="IPR036217">
    <property type="entry name" value="MethylDNA_cys_MeTrfase_DNAb"/>
</dbReference>
<accession>A0A853G114</accession>
<dbReference type="EMBL" id="JACCEM010000007">
    <property type="protein sequence ID" value="NYT50563.1"/>
    <property type="molecule type" value="Genomic_DNA"/>
</dbReference>
<dbReference type="NCBIfam" id="TIGR00589">
    <property type="entry name" value="ogt"/>
    <property type="match status" value="1"/>
</dbReference>
<dbReference type="Proteomes" id="UP000559809">
    <property type="component" value="Unassembled WGS sequence"/>
</dbReference>
<keyword evidence="5 11" id="KW-0808">Transferase</keyword>
<dbReference type="InterPro" id="IPR001497">
    <property type="entry name" value="MethylDNA_cys_MeTrfase_AS"/>
</dbReference>
<comment type="catalytic activity">
    <reaction evidence="1">
        <text>a 4-O-methyl-thymidine in DNA + L-cysteinyl-[protein] = a thymidine in DNA + S-methyl-L-cysteinyl-[protein]</text>
        <dbReference type="Rhea" id="RHEA:53428"/>
        <dbReference type="Rhea" id="RHEA-COMP:10131"/>
        <dbReference type="Rhea" id="RHEA-COMP:10132"/>
        <dbReference type="Rhea" id="RHEA-COMP:13555"/>
        <dbReference type="Rhea" id="RHEA-COMP:13556"/>
        <dbReference type="ChEBI" id="CHEBI:29950"/>
        <dbReference type="ChEBI" id="CHEBI:82612"/>
        <dbReference type="ChEBI" id="CHEBI:137386"/>
        <dbReference type="ChEBI" id="CHEBI:137387"/>
        <dbReference type="EC" id="2.1.1.63"/>
    </reaction>
</comment>
<evidence type="ECO:0000256" key="7">
    <source>
        <dbReference type="ARBA" id="ARBA00023204"/>
    </source>
</evidence>
<keyword evidence="6" id="KW-0227">DNA damage</keyword>
<dbReference type="EC" id="2.1.1.63" evidence="3"/>
<comment type="catalytic activity">
    <reaction evidence="8">
        <text>a 6-O-methyl-2'-deoxyguanosine in DNA + L-cysteinyl-[protein] = S-methyl-L-cysteinyl-[protein] + a 2'-deoxyguanosine in DNA</text>
        <dbReference type="Rhea" id="RHEA:24000"/>
        <dbReference type="Rhea" id="RHEA-COMP:10131"/>
        <dbReference type="Rhea" id="RHEA-COMP:10132"/>
        <dbReference type="Rhea" id="RHEA-COMP:11367"/>
        <dbReference type="Rhea" id="RHEA-COMP:11368"/>
        <dbReference type="ChEBI" id="CHEBI:29950"/>
        <dbReference type="ChEBI" id="CHEBI:82612"/>
        <dbReference type="ChEBI" id="CHEBI:85445"/>
        <dbReference type="ChEBI" id="CHEBI:85448"/>
        <dbReference type="EC" id="2.1.1.63"/>
    </reaction>
</comment>
<reference evidence="11 12" key="1">
    <citation type="submission" date="2020-07" db="EMBL/GenBank/DDBJ databases">
        <title>Taxonomic revisions and descriptions of new bacterial species based on genomic comparisons in the high-G+C-content subgroup of the family Alcaligenaceae.</title>
        <authorList>
            <person name="Szabo A."/>
            <person name="Felfoldi T."/>
        </authorList>
    </citation>
    <scope>NUCLEOTIDE SEQUENCE [LARGE SCALE GENOMIC DNA]</scope>
    <source>
        <strain evidence="11 12">LMG 24012</strain>
    </source>
</reference>
<keyword evidence="4 11" id="KW-0489">Methyltransferase</keyword>
<dbReference type="GO" id="GO:0032259">
    <property type="term" value="P:methylation"/>
    <property type="evidence" value="ECO:0007669"/>
    <property type="project" value="UniProtKB-KW"/>
</dbReference>
<name>A0A853G114_9BURK</name>
<dbReference type="GO" id="GO:0006281">
    <property type="term" value="P:DNA repair"/>
    <property type="evidence" value="ECO:0007669"/>
    <property type="project" value="UniProtKB-KW"/>
</dbReference>
<evidence type="ECO:0000256" key="2">
    <source>
        <dbReference type="ARBA" id="ARBA00008711"/>
    </source>
</evidence>
<dbReference type="CDD" id="cd06445">
    <property type="entry name" value="ATase"/>
    <property type="match status" value="1"/>
</dbReference>
<feature type="domain" description="Methylated-DNA-[protein]-cysteine S-methyltransferase DNA binding" evidence="10">
    <location>
        <begin position="91"/>
        <end position="172"/>
    </location>
</feature>
<evidence type="ECO:0000256" key="6">
    <source>
        <dbReference type="ARBA" id="ARBA00022763"/>
    </source>
</evidence>
<dbReference type="InterPro" id="IPR014048">
    <property type="entry name" value="MethylDNA_cys_MeTrfase_DNA-bd"/>
</dbReference>
<dbReference type="AlphaFoldDB" id="A0A853G114"/>
<dbReference type="PROSITE" id="PS00374">
    <property type="entry name" value="MGMT"/>
    <property type="match status" value="1"/>
</dbReference>
<dbReference type="GO" id="GO:0003908">
    <property type="term" value="F:methylated-DNA-[protein]-cysteine S-methyltransferase activity"/>
    <property type="evidence" value="ECO:0007669"/>
    <property type="project" value="UniProtKB-EC"/>
</dbReference>
<dbReference type="SUPFAM" id="SSF53155">
    <property type="entry name" value="Methylated DNA-protein cysteine methyltransferase domain"/>
    <property type="match status" value="1"/>
</dbReference>